<proteinExistence type="predicted"/>
<evidence type="ECO:0000313" key="1">
    <source>
        <dbReference type="EMBL" id="AYV87075.1"/>
    </source>
</evidence>
<organism evidence="1">
    <name type="scientific">Sylvanvirus sp</name>
    <dbReference type="NCBI Taxonomy" id="2487774"/>
    <lineage>
        <taxon>Viruses</taxon>
    </lineage>
</organism>
<protein>
    <submittedName>
        <fullName evidence="1">Uncharacterized protein</fullName>
    </submittedName>
</protein>
<sequence length="45" mass="5307">VTHVPNSRKKIKKNRKACHQVIQKIKSVVISDKFVFGLYNTQLRR</sequence>
<dbReference type="EMBL" id="MK072528">
    <property type="protein sequence ID" value="AYV87075.1"/>
    <property type="molecule type" value="Genomic_DNA"/>
</dbReference>
<name>A0A3G5AIP6_9VIRU</name>
<feature type="non-terminal residue" evidence="1">
    <location>
        <position position="1"/>
    </location>
</feature>
<gene>
    <name evidence="1" type="ORF">Sylvanvirus22_14</name>
</gene>
<reference evidence="1" key="1">
    <citation type="submission" date="2018-10" db="EMBL/GenBank/DDBJ databases">
        <title>Hidden diversity of soil giant viruses.</title>
        <authorList>
            <person name="Schulz F."/>
            <person name="Alteio L."/>
            <person name="Goudeau D."/>
            <person name="Ryan E.M."/>
            <person name="Malmstrom R.R."/>
            <person name="Blanchard J."/>
            <person name="Woyke T."/>
        </authorList>
    </citation>
    <scope>NUCLEOTIDE SEQUENCE</scope>
    <source>
        <strain evidence="1">SYV1</strain>
    </source>
</reference>
<accession>A0A3G5AIP6</accession>